<feature type="compositionally biased region" description="Polar residues" evidence="2">
    <location>
        <begin position="32"/>
        <end position="64"/>
    </location>
</feature>
<evidence type="ECO:0008006" key="5">
    <source>
        <dbReference type="Google" id="ProtNLM"/>
    </source>
</evidence>
<evidence type="ECO:0000313" key="4">
    <source>
        <dbReference type="Proteomes" id="UP000583929"/>
    </source>
</evidence>
<organism evidence="3 4">
    <name type="scientific">Cannabis sativa</name>
    <name type="common">Hemp</name>
    <name type="synonym">Marijuana</name>
    <dbReference type="NCBI Taxonomy" id="3483"/>
    <lineage>
        <taxon>Eukaryota</taxon>
        <taxon>Viridiplantae</taxon>
        <taxon>Streptophyta</taxon>
        <taxon>Embryophyta</taxon>
        <taxon>Tracheophyta</taxon>
        <taxon>Spermatophyta</taxon>
        <taxon>Magnoliopsida</taxon>
        <taxon>eudicotyledons</taxon>
        <taxon>Gunneridae</taxon>
        <taxon>Pentapetalae</taxon>
        <taxon>rosids</taxon>
        <taxon>fabids</taxon>
        <taxon>Rosales</taxon>
        <taxon>Cannabaceae</taxon>
        <taxon>Cannabis</taxon>
    </lineage>
</organism>
<evidence type="ECO:0000256" key="1">
    <source>
        <dbReference type="SAM" id="Coils"/>
    </source>
</evidence>
<gene>
    <name evidence="3" type="ORF">G4B88_002144</name>
</gene>
<name>A0A7J6DXD3_CANSA</name>
<feature type="compositionally biased region" description="Low complexity" evidence="2">
    <location>
        <begin position="9"/>
        <end position="20"/>
    </location>
</feature>
<feature type="compositionally biased region" description="Polar residues" evidence="2">
    <location>
        <begin position="71"/>
        <end position="85"/>
    </location>
</feature>
<keyword evidence="4" id="KW-1185">Reference proteome</keyword>
<dbReference type="Proteomes" id="UP000583929">
    <property type="component" value="Unassembled WGS sequence"/>
</dbReference>
<comment type="caution">
    <text evidence="3">The sequence shown here is derived from an EMBL/GenBank/DDBJ whole genome shotgun (WGS) entry which is preliminary data.</text>
</comment>
<feature type="region of interest" description="Disordered" evidence="2">
    <location>
        <begin position="1"/>
        <end position="85"/>
    </location>
</feature>
<dbReference type="PANTHER" id="PTHR33499">
    <property type="entry name" value="OS12G0282400 PROTEIN-RELATED"/>
    <property type="match status" value="1"/>
</dbReference>
<proteinExistence type="predicted"/>
<reference evidence="3 4" key="1">
    <citation type="journal article" date="2020" name="bioRxiv">
        <title>Sequence and annotation of 42 cannabis genomes reveals extensive copy number variation in cannabinoid synthesis and pathogen resistance genes.</title>
        <authorList>
            <person name="Mckernan K.J."/>
            <person name="Helbert Y."/>
            <person name="Kane L.T."/>
            <person name="Ebling H."/>
            <person name="Zhang L."/>
            <person name="Liu B."/>
            <person name="Eaton Z."/>
            <person name="Mclaughlin S."/>
            <person name="Kingan S."/>
            <person name="Baybayan P."/>
            <person name="Concepcion G."/>
            <person name="Jordan M."/>
            <person name="Riva A."/>
            <person name="Barbazuk W."/>
            <person name="Harkins T."/>
        </authorList>
    </citation>
    <scope>NUCLEOTIDE SEQUENCE [LARGE SCALE GENOMIC DNA]</scope>
    <source>
        <strain evidence="4">cv. Jamaican Lion 4</strain>
        <tissue evidence="3">Leaf</tissue>
    </source>
</reference>
<evidence type="ECO:0000256" key="2">
    <source>
        <dbReference type="SAM" id="MobiDB-lite"/>
    </source>
</evidence>
<keyword evidence="1" id="KW-0175">Coiled coil</keyword>
<dbReference type="PANTHER" id="PTHR33499:SF11">
    <property type="entry name" value="NO APICAL MERISTEM-ASSOCIATED C-TERMINAL DOMAIN-CONTAINING PROTEIN"/>
    <property type="match status" value="1"/>
</dbReference>
<protein>
    <recommendedName>
        <fullName evidence="5">Transposase, Ptta/En/Spm, plant</fullName>
    </recommendedName>
</protein>
<dbReference type="EMBL" id="JAATIQ010000583">
    <property type="protein sequence ID" value="KAF4350815.1"/>
    <property type="molecule type" value="Genomic_DNA"/>
</dbReference>
<feature type="region of interest" description="Disordered" evidence="2">
    <location>
        <begin position="97"/>
        <end position="128"/>
    </location>
</feature>
<feature type="compositionally biased region" description="Polar residues" evidence="2">
    <location>
        <begin position="111"/>
        <end position="123"/>
    </location>
</feature>
<dbReference type="AlphaFoldDB" id="A0A7J6DXD3"/>
<accession>A0A7J6DXD3</accession>
<evidence type="ECO:0000313" key="3">
    <source>
        <dbReference type="EMBL" id="KAF4350815.1"/>
    </source>
</evidence>
<feature type="coiled-coil region" evidence="1">
    <location>
        <begin position="398"/>
        <end position="425"/>
    </location>
</feature>
<sequence length="456" mass="52361">MARGRRTTRSTARSQQIVPVIDPPAPPAQVVRTTRSTLQNQQVGRTTRSMVKSQQRRTTAQINVESEHPHPSTQSEPSAHSPVQSEQINVMTHVRSEQANVQSNDTEDDPSYQTPSGQRSSFKTRGATRGMTTASIAKASSSGKLSVIFDAECRQPICTNAEKFNNEIGFIIRNHGTFHYKEWRMVPEEVRAPLRHHLLKYFDINLSDETTKKCIDDQMRKAWKGHKYKLHLYFKRIGGENDVEMAKSKRHPDLKEDQQEDWNILCDRWCSLEFKERAIKNTTNRSKRKWVSKNGSVSTARHHIRRGMVLNSSTGQIETWRLKHYDTEKGWTGPDLELLYNEMMELRAQHLPEDMSDKKIMERVLGRHSVYLRGWGRSSTVTTCTSDHENIVSNQVTNEELLERLNDTTSRLNDANSRLDSTTKQLNVVLDILRHYNLVPPPPTDEDEDSDSDANC</sequence>